<evidence type="ECO:0000256" key="3">
    <source>
        <dbReference type="ARBA" id="ARBA00023002"/>
    </source>
</evidence>
<dbReference type="Proteomes" id="UP001301958">
    <property type="component" value="Unassembled WGS sequence"/>
</dbReference>
<dbReference type="GO" id="GO:0016491">
    <property type="term" value="F:oxidoreductase activity"/>
    <property type="evidence" value="ECO:0007669"/>
    <property type="project" value="UniProtKB-KW"/>
</dbReference>
<dbReference type="PROSITE" id="PS00080">
    <property type="entry name" value="MULTICOPPER_OXIDASE2"/>
    <property type="match status" value="1"/>
</dbReference>
<feature type="domain" description="Plastocyanin-like" evidence="7">
    <location>
        <begin position="125"/>
        <end position="236"/>
    </location>
</feature>
<dbReference type="Gene3D" id="2.60.40.420">
    <property type="entry name" value="Cupredoxins - blue copper proteins"/>
    <property type="match status" value="3"/>
</dbReference>
<keyword evidence="9" id="KW-1185">Reference proteome</keyword>
<dbReference type="CDD" id="cd13901">
    <property type="entry name" value="CuRO_3_MaLCC_like"/>
    <property type="match status" value="1"/>
</dbReference>
<dbReference type="EMBL" id="MU865292">
    <property type="protein sequence ID" value="KAK4231593.1"/>
    <property type="molecule type" value="Genomic_DNA"/>
</dbReference>
<dbReference type="AlphaFoldDB" id="A0AAN7BZ37"/>
<dbReference type="CDD" id="cd13854">
    <property type="entry name" value="CuRO_1_MaLCC_like"/>
    <property type="match status" value="1"/>
</dbReference>
<dbReference type="Pfam" id="PF07732">
    <property type="entry name" value="Cu-oxidase_3"/>
    <property type="match status" value="1"/>
</dbReference>
<dbReference type="PROSITE" id="PS00079">
    <property type="entry name" value="MULTICOPPER_OXIDASE1"/>
    <property type="match status" value="1"/>
</dbReference>
<evidence type="ECO:0000256" key="4">
    <source>
        <dbReference type="ARBA" id="ARBA00023008"/>
    </source>
</evidence>
<evidence type="ECO:0000313" key="8">
    <source>
        <dbReference type="EMBL" id="KAK4231593.1"/>
    </source>
</evidence>
<evidence type="ECO:0000256" key="2">
    <source>
        <dbReference type="ARBA" id="ARBA00022723"/>
    </source>
</evidence>
<keyword evidence="3" id="KW-0560">Oxidoreductase</keyword>
<dbReference type="InterPro" id="IPR011706">
    <property type="entry name" value="Cu-oxidase_C"/>
</dbReference>
<evidence type="ECO:0000259" key="6">
    <source>
        <dbReference type="Pfam" id="PF07731"/>
    </source>
</evidence>
<accession>A0AAN7BZ37</accession>
<sequence length="665" mass="74591">MGLVEFITRAVSIPISALGGVFSHHPSLEVLNTSLEVTPPTETPWPPWPSHPRGCPGPYNPKLRPEDCQYPGLQRKGFHGCHTRKNRGCWQSTHNKKWDINTNYEDKYPVGITREYWIIVNETLDLSPDGQKKIGGVTFNGTYPGPLIEACWGDLIKVHVRNNYKPNGTTIHWHGIRQLHSNEMDGVNGVTQCPIAQDQVFTYEFRAQQYGHTWYHSHYSLQYPDGVAGPLIIHGPTSANWDIDNGPILISDWIHDTAFHEYECEAYLDTFPHCKNGNAPPKSDNIVVNGIGTFKQSNGSFTNNYFRTTFIPGKKHLLRLINGSTASSFVFSIDNHILTVVESDLVPIKPYQTDSLLIAIGQRYAVIVHANQKLANYWIRTTPAAGCNAFRTDNITGNFTQIKETTALVIYKGSPLLPFGGAYSLKQPNISNECIDESMKSPQVLVPVVEFNITPAENRITPFTAALEAKVNPFLYPKLPYAHWTLASENLTSPLWLDFKRPTILRPKETPKNSQIVRFDQSKGFVYMVLDGTFLKPNSDFIQIPAAHPIHLHGTDFVILGQSTTKWDPELSPRTYNTNNPPRRDVAFLPAGGYLAIAFKPDNPGAWLMHCHIAWHASSGLALQIVIRPDDMPGFNGDLSRIVKGCKEWKAFDRVEMVEQTDSGI</sequence>
<evidence type="ECO:0000259" key="5">
    <source>
        <dbReference type="Pfam" id="PF00394"/>
    </source>
</evidence>
<dbReference type="InterPro" id="IPR002355">
    <property type="entry name" value="Cu_oxidase_Cu_BS"/>
</dbReference>
<dbReference type="GO" id="GO:0005507">
    <property type="term" value="F:copper ion binding"/>
    <property type="evidence" value="ECO:0007669"/>
    <property type="project" value="InterPro"/>
</dbReference>
<evidence type="ECO:0000259" key="7">
    <source>
        <dbReference type="Pfam" id="PF07732"/>
    </source>
</evidence>
<dbReference type="SUPFAM" id="SSF49503">
    <property type="entry name" value="Cupredoxins"/>
    <property type="match status" value="3"/>
</dbReference>
<dbReference type="InterPro" id="IPR033138">
    <property type="entry name" value="Cu_oxidase_CS"/>
</dbReference>
<dbReference type="CDD" id="cd13880">
    <property type="entry name" value="CuRO_2_MaLCC_like"/>
    <property type="match status" value="1"/>
</dbReference>
<comment type="similarity">
    <text evidence="1">Belongs to the multicopper oxidase family.</text>
</comment>
<protein>
    <submittedName>
        <fullName evidence="8">Laccase</fullName>
    </submittedName>
</protein>
<organism evidence="8 9">
    <name type="scientific">Podospora fimiseda</name>
    <dbReference type="NCBI Taxonomy" id="252190"/>
    <lineage>
        <taxon>Eukaryota</taxon>
        <taxon>Fungi</taxon>
        <taxon>Dikarya</taxon>
        <taxon>Ascomycota</taxon>
        <taxon>Pezizomycotina</taxon>
        <taxon>Sordariomycetes</taxon>
        <taxon>Sordariomycetidae</taxon>
        <taxon>Sordariales</taxon>
        <taxon>Podosporaceae</taxon>
        <taxon>Podospora</taxon>
    </lineage>
</organism>
<dbReference type="FunFam" id="2.60.40.420:FF:000045">
    <property type="entry name" value="Laccase 2"/>
    <property type="match status" value="1"/>
</dbReference>
<reference evidence="8" key="1">
    <citation type="journal article" date="2023" name="Mol. Phylogenet. Evol.">
        <title>Genome-scale phylogeny and comparative genomics of the fungal order Sordariales.</title>
        <authorList>
            <person name="Hensen N."/>
            <person name="Bonometti L."/>
            <person name="Westerberg I."/>
            <person name="Brannstrom I.O."/>
            <person name="Guillou S."/>
            <person name="Cros-Aarteil S."/>
            <person name="Calhoun S."/>
            <person name="Haridas S."/>
            <person name="Kuo A."/>
            <person name="Mondo S."/>
            <person name="Pangilinan J."/>
            <person name="Riley R."/>
            <person name="LaButti K."/>
            <person name="Andreopoulos B."/>
            <person name="Lipzen A."/>
            <person name="Chen C."/>
            <person name="Yan M."/>
            <person name="Daum C."/>
            <person name="Ng V."/>
            <person name="Clum A."/>
            <person name="Steindorff A."/>
            <person name="Ohm R.A."/>
            <person name="Martin F."/>
            <person name="Silar P."/>
            <person name="Natvig D.O."/>
            <person name="Lalanne C."/>
            <person name="Gautier V."/>
            <person name="Ament-Velasquez S.L."/>
            <person name="Kruys A."/>
            <person name="Hutchinson M.I."/>
            <person name="Powell A.J."/>
            <person name="Barry K."/>
            <person name="Miller A.N."/>
            <person name="Grigoriev I.V."/>
            <person name="Debuchy R."/>
            <person name="Gladieux P."/>
            <person name="Hiltunen Thoren M."/>
            <person name="Johannesson H."/>
        </authorList>
    </citation>
    <scope>NUCLEOTIDE SEQUENCE</scope>
    <source>
        <strain evidence="8">CBS 990.96</strain>
    </source>
</reference>
<dbReference type="InterPro" id="IPR011707">
    <property type="entry name" value="Cu-oxidase-like_N"/>
</dbReference>
<reference evidence="8" key="2">
    <citation type="submission" date="2023-05" db="EMBL/GenBank/DDBJ databases">
        <authorList>
            <consortium name="Lawrence Berkeley National Laboratory"/>
            <person name="Steindorff A."/>
            <person name="Hensen N."/>
            <person name="Bonometti L."/>
            <person name="Westerberg I."/>
            <person name="Brannstrom I.O."/>
            <person name="Guillou S."/>
            <person name="Cros-Aarteil S."/>
            <person name="Calhoun S."/>
            <person name="Haridas S."/>
            <person name="Kuo A."/>
            <person name="Mondo S."/>
            <person name="Pangilinan J."/>
            <person name="Riley R."/>
            <person name="Labutti K."/>
            <person name="Andreopoulos B."/>
            <person name="Lipzen A."/>
            <person name="Chen C."/>
            <person name="Yanf M."/>
            <person name="Daum C."/>
            <person name="Ng V."/>
            <person name="Clum A."/>
            <person name="Ohm R."/>
            <person name="Martin F."/>
            <person name="Silar P."/>
            <person name="Natvig D."/>
            <person name="Lalanne C."/>
            <person name="Gautier V."/>
            <person name="Ament-Velasquez S.L."/>
            <person name="Kruys A."/>
            <person name="Hutchinson M.I."/>
            <person name="Powell A.J."/>
            <person name="Barry K."/>
            <person name="Miller A.N."/>
            <person name="Grigoriev I.V."/>
            <person name="Debuchy R."/>
            <person name="Gladieux P."/>
            <person name="Thoren M.H."/>
            <person name="Johannesson H."/>
        </authorList>
    </citation>
    <scope>NUCLEOTIDE SEQUENCE</scope>
    <source>
        <strain evidence="8">CBS 990.96</strain>
    </source>
</reference>
<gene>
    <name evidence="8" type="ORF">QBC38DRAFT_407545</name>
</gene>
<keyword evidence="2" id="KW-0479">Metal-binding</keyword>
<dbReference type="Pfam" id="PF00394">
    <property type="entry name" value="Cu-oxidase"/>
    <property type="match status" value="1"/>
</dbReference>
<dbReference type="InterPro" id="IPR008972">
    <property type="entry name" value="Cupredoxin"/>
</dbReference>
<comment type="caution">
    <text evidence="8">The sequence shown here is derived from an EMBL/GenBank/DDBJ whole genome shotgun (WGS) entry which is preliminary data.</text>
</comment>
<keyword evidence="4" id="KW-0186">Copper</keyword>
<dbReference type="InterPro" id="IPR045087">
    <property type="entry name" value="Cu-oxidase_fam"/>
</dbReference>
<evidence type="ECO:0000313" key="9">
    <source>
        <dbReference type="Proteomes" id="UP001301958"/>
    </source>
</evidence>
<feature type="domain" description="Plastocyanin-like" evidence="6">
    <location>
        <begin position="506"/>
        <end position="630"/>
    </location>
</feature>
<dbReference type="PANTHER" id="PTHR11709:SF71">
    <property type="entry name" value="OXIDOREDUCTASE TPCJ"/>
    <property type="match status" value="1"/>
</dbReference>
<dbReference type="FunFam" id="2.60.40.420:FF:000021">
    <property type="entry name" value="Extracellular dihydrogeodin oxidase/laccase"/>
    <property type="match status" value="1"/>
</dbReference>
<name>A0AAN7BZ37_9PEZI</name>
<evidence type="ECO:0000256" key="1">
    <source>
        <dbReference type="ARBA" id="ARBA00010609"/>
    </source>
</evidence>
<dbReference type="InterPro" id="IPR001117">
    <property type="entry name" value="Cu-oxidase_2nd"/>
</dbReference>
<feature type="domain" description="Plastocyanin-like" evidence="5">
    <location>
        <begin position="246"/>
        <end position="396"/>
    </location>
</feature>
<dbReference type="Pfam" id="PF07731">
    <property type="entry name" value="Cu-oxidase_2"/>
    <property type="match status" value="1"/>
</dbReference>
<proteinExistence type="inferred from homology"/>
<dbReference type="PANTHER" id="PTHR11709">
    <property type="entry name" value="MULTI-COPPER OXIDASE"/>
    <property type="match status" value="1"/>
</dbReference>